<evidence type="ECO:0000256" key="11">
    <source>
        <dbReference type="SAM" id="MobiDB-lite"/>
    </source>
</evidence>
<dbReference type="OrthoDB" id="248923at2759"/>
<dbReference type="Gene3D" id="1.10.510.10">
    <property type="entry name" value="Transferase(Phosphotransferase) domain 1"/>
    <property type="match status" value="1"/>
</dbReference>
<feature type="compositionally biased region" description="Basic and acidic residues" evidence="11">
    <location>
        <begin position="349"/>
        <end position="370"/>
    </location>
</feature>
<keyword evidence="3" id="KW-0808">Transferase</keyword>
<name>A0A7G2C6T5_9TRYP</name>
<dbReference type="SUPFAM" id="SSF56112">
    <property type="entry name" value="Protein kinase-like (PK-like)"/>
    <property type="match status" value="1"/>
</dbReference>
<keyword evidence="2 10" id="KW-0723">Serine/threonine-protein kinase</keyword>
<evidence type="ECO:0000256" key="3">
    <source>
        <dbReference type="ARBA" id="ARBA00022679"/>
    </source>
</evidence>
<dbReference type="VEuPathDB" id="TriTrypDB:ADEAN_000225500"/>
<feature type="binding site" evidence="9">
    <location>
        <position position="46"/>
    </location>
    <ligand>
        <name>ATP</name>
        <dbReference type="ChEBI" id="CHEBI:30616"/>
    </ligand>
</feature>
<feature type="domain" description="Protein kinase" evidence="12">
    <location>
        <begin position="17"/>
        <end position="281"/>
    </location>
</feature>
<evidence type="ECO:0000259" key="12">
    <source>
        <dbReference type="PROSITE" id="PS50011"/>
    </source>
</evidence>
<dbReference type="PANTHER" id="PTHR44899:SF3">
    <property type="entry name" value="SERINE_THREONINE-PROTEIN KINASE NEK1"/>
    <property type="match status" value="1"/>
</dbReference>
<gene>
    <name evidence="13" type="ORF">ADEAN_000225500</name>
</gene>
<dbReference type="InterPro" id="IPR000719">
    <property type="entry name" value="Prot_kinase_dom"/>
</dbReference>
<evidence type="ECO:0000256" key="7">
    <source>
        <dbReference type="ARBA" id="ARBA00047899"/>
    </source>
</evidence>
<dbReference type="AlphaFoldDB" id="A0A7G2C6T5"/>
<comment type="catalytic activity">
    <reaction evidence="7">
        <text>L-threonyl-[protein] + ATP = O-phospho-L-threonyl-[protein] + ADP + H(+)</text>
        <dbReference type="Rhea" id="RHEA:46608"/>
        <dbReference type="Rhea" id="RHEA-COMP:11060"/>
        <dbReference type="Rhea" id="RHEA-COMP:11605"/>
        <dbReference type="ChEBI" id="CHEBI:15378"/>
        <dbReference type="ChEBI" id="CHEBI:30013"/>
        <dbReference type="ChEBI" id="CHEBI:30616"/>
        <dbReference type="ChEBI" id="CHEBI:61977"/>
        <dbReference type="ChEBI" id="CHEBI:456216"/>
        <dbReference type="EC" id="2.7.11.1"/>
    </reaction>
</comment>
<evidence type="ECO:0000313" key="14">
    <source>
        <dbReference type="Proteomes" id="UP000515908"/>
    </source>
</evidence>
<keyword evidence="4 9" id="KW-0547">Nucleotide-binding</keyword>
<dbReference type="GO" id="GO:0004674">
    <property type="term" value="F:protein serine/threonine kinase activity"/>
    <property type="evidence" value="ECO:0007669"/>
    <property type="project" value="UniProtKB-KW"/>
</dbReference>
<dbReference type="InterPro" id="IPR011009">
    <property type="entry name" value="Kinase-like_dom_sf"/>
</dbReference>
<evidence type="ECO:0000256" key="9">
    <source>
        <dbReference type="PROSITE-ProRule" id="PRU10141"/>
    </source>
</evidence>
<dbReference type="PROSITE" id="PS00107">
    <property type="entry name" value="PROTEIN_KINASE_ATP"/>
    <property type="match status" value="1"/>
</dbReference>
<dbReference type="SMART" id="SM00220">
    <property type="entry name" value="S_TKc"/>
    <property type="match status" value="1"/>
</dbReference>
<organism evidence="13 14">
    <name type="scientific">Angomonas deanei</name>
    <dbReference type="NCBI Taxonomy" id="59799"/>
    <lineage>
        <taxon>Eukaryota</taxon>
        <taxon>Discoba</taxon>
        <taxon>Euglenozoa</taxon>
        <taxon>Kinetoplastea</taxon>
        <taxon>Metakinetoplastina</taxon>
        <taxon>Trypanosomatida</taxon>
        <taxon>Trypanosomatidae</taxon>
        <taxon>Strigomonadinae</taxon>
        <taxon>Angomonas</taxon>
    </lineage>
</organism>
<dbReference type="PROSITE" id="PS00108">
    <property type="entry name" value="PROTEIN_KINASE_ST"/>
    <property type="match status" value="1"/>
</dbReference>
<keyword evidence="6 9" id="KW-0067">ATP-binding</keyword>
<dbReference type="CDD" id="cd08215">
    <property type="entry name" value="STKc_Nek"/>
    <property type="match status" value="1"/>
</dbReference>
<feature type="region of interest" description="Disordered" evidence="11">
    <location>
        <begin position="347"/>
        <end position="387"/>
    </location>
</feature>
<dbReference type="Pfam" id="PF00069">
    <property type="entry name" value="Pkinase"/>
    <property type="match status" value="1"/>
</dbReference>
<comment type="catalytic activity">
    <reaction evidence="8">
        <text>L-seryl-[protein] + ATP = O-phospho-L-seryl-[protein] + ADP + H(+)</text>
        <dbReference type="Rhea" id="RHEA:17989"/>
        <dbReference type="Rhea" id="RHEA-COMP:9863"/>
        <dbReference type="Rhea" id="RHEA-COMP:11604"/>
        <dbReference type="ChEBI" id="CHEBI:15378"/>
        <dbReference type="ChEBI" id="CHEBI:29999"/>
        <dbReference type="ChEBI" id="CHEBI:30616"/>
        <dbReference type="ChEBI" id="CHEBI:83421"/>
        <dbReference type="ChEBI" id="CHEBI:456216"/>
        <dbReference type="EC" id="2.7.11.1"/>
    </reaction>
</comment>
<dbReference type="Proteomes" id="UP000515908">
    <property type="component" value="Chromosome 04"/>
</dbReference>
<reference evidence="13 14" key="1">
    <citation type="submission" date="2020-08" db="EMBL/GenBank/DDBJ databases">
        <authorList>
            <person name="Newling K."/>
            <person name="Davey J."/>
            <person name="Forrester S."/>
        </authorList>
    </citation>
    <scope>NUCLEOTIDE SEQUENCE [LARGE SCALE GENOMIC DNA]</scope>
    <source>
        <strain evidence="14">Crithidia deanei Carvalho (ATCC PRA-265)</strain>
    </source>
</reference>
<dbReference type="EMBL" id="LR877148">
    <property type="protein sequence ID" value="CAD2214804.1"/>
    <property type="molecule type" value="Genomic_DNA"/>
</dbReference>
<evidence type="ECO:0000313" key="13">
    <source>
        <dbReference type="EMBL" id="CAD2214804.1"/>
    </source>
</evidence>
<accession>A0A7G2C6T5</accession>
<evidence type="ECO:0000256" key="10">
    <source>
        <dbReference type="RuleBase" id="RU000304"/>
    </source>
</evidence>
<evidence type="ECO:0000256" key="6">
    <source>
        <dbReference type="ARBA" id="ARBA00022840"/>
    </source>
</evidence>
<comment type="similarity">
    <text evidence="10">Belongs to the protein kinase superfamily.</text>
</comment>
<evidence type="ECO:0000256" key="5">
    <source>
        <dbReference type="ARBA" id="ARBA00022777"/>
    </source>
</evidence>
<sequence>MSDLSLLDTSPSGLENYEVHAHLGSGATSDVFSVTNKENNCKYVLKQMPLSNMTDEEQLRAKQEILVMDGVNHPNVVKFRESFASNTSVDIIMEYCECGTLEDLIDRQRYEGTPFPEDVLVEWMAELLCALAHIHGQRILHRDIKTGNIYVTKKNHLKLGDFGVCTILSNANAKAESMIGTPLYFAPEVCDNEFYDERSDVWSLGIVFYEMCTLRRPFEAENLFTLIQKILTEEVAPFNTGLDSQFEKIVTKMLSKDPQNRPTAQELIDVYLEVPKSHPSHPTQIPSRSRLAQQFYGPEITYKKPWPPPKDVKSKHDFVYAGSDMDMFQKMQKTTYGISEQVLKQSQVDAEKAKKQAKPIKKERPSKDLGQKSVKPPTKSVNSDPGATVTLMDSKGLGFSIKDLQMDVVKRRSILFGEEETFSDQIPTMVVEINSSNASMEATVLKPSSFVDDLVSLLDKYSQGSNQIELDQLDAAALVLKQYKQSKYGMK</sequence>
<evidence type="ECO:0000256" key="8">
    <source>
        <dbReference type="ARBA" id="ARBA00048679"/>
    </source>
</evidence>
<dbReference type="PANTHER" id="PTHR44899">
    <property type="entry name" value="CAMK FAMILY PROTEIN KINASE"/>
    <property type="match status" value="1"/>
</dbReference>
<dbReference type="InterPro" id="IPR008271">
    <property type="entry name" value="Ser/Thr_kinase_AS"/>
</dbReference>
<dbReference type="GO" id="GO:0005524">
    <property type="term" value="F:ATP binding"/>
    <property type="evidence" value="ECO:0007669"/>
    <property type="project" value="UniProtKB-UniRule"/>
</dbReference>
<keyword evidence="14" id="KW-1185">Reference proteome</keyword>
<keyword evidence="5 13" id="KW-0418">Kinase</keyword>
<dbReference type="InterPro" id="IPR017441">
    <property type="entry name" value="Protein_kinase_ATP_BS"/>
</dbReference>
<evidence type="ECO:0000256" key="4">
    <source>
        <dbReference type="ARBA" id="ARBA00022741"/>
    </source>
</evidence>
<protein>
    <recommendedName>
        <fullName evidence="1">non-specific serine/threonine protein kinase</fullName>
        <ecNumber evidence="1">2.7.11.1</ecNumber>
    </recommendedName>
</protein>
<evidence type="ECO:0000256" key="1">
    <source>
        <dbReference type="ARBA" id="ARBA00012513"/>
    </source>
</evidence>
<evidence type="ECO:0000256" key="2">
    <source>
        <dbReference type="ARBA" id="ARBA00022527"/>
    </source>
</evidence>
<dbReference type="InterPro" id="IPR051131">
    <property type="entry name" value="NEK_Ser/Thr_kinase_NIMA"/>
</dbReference>
<proteinExistence type="inferred from homology"/>
<dbReference type="PROSITE" id="PS50011">
    <property type="entry name" value="PROTEIN_KINASE_DOM"/>
    <property type="match status" value="1"/>
</dbReference>
<dbReference type="EC" id="2.7.11.1" evidence="1"/>